<dbReference type="PANTHER" id="PTHR28573:SF1">
    <property type="entry name" value="SPINDLE AND KINETOCHORE-ASSOCIATED PROTEIN 1"/>
    <property type="match status" value="1"/>
</dbReference>
<feature type="coiled-coil region" evidence="4">
    <location>
        <begin position="4"/>
        <end position="51"/>
    </location>
</feature>
<evidence type="ECO:0000313" key="5">
    <source>
        <dbReference type="EMBL" id="KAF7991241.1"/>
    </source>
</evidence>
<dbReference type="Gene3D" id="1.10.10.1890">
    <property type="entry name" value="Ska1 microtubule binding domain-like"/>
    <property type="match status" value="1"/>
</dbReference>
<dbReference type="AlphaFoldDB" id="A0A834XQZ7"/>
<name>A0A834XQZ7_APHGI</name>
<sequence length="285" mass="33065">MARIISLEDVLKDQIKEINQLEMVTSFIQNKEELKDSLIQAQNDIEDLSIGVLGLKKDLEKMKEHNVSQRKLMALYQQLDDRIIHMTNNFPESLTQQLDRQEEKLNPIIKEKTPNSYKKPLAIVTNSDLTKCEPIITGDSIVKDCRKMLFKDPEDSYIIKELSDSEFSKIPKYMIGRQTLSTVNAFITTINQIMKFKYGILALGKVGARKKGELNLYLEFKKEESDLKAANQEGEIYFFNADDYERETNSKLDKTKLNLLTVLRHCKRIHEIRLGKNVKYRVITS</sequence>
<dbReference type="Proteomes" id="UP000639338">
    <property type="component" value="Unassembled WGS sequence"/>
</dbReference>
<dbReference type="Pfam" id="PF07160">
    <property type="entry name" value="SKA1"/>
    <property type="match status" value="1"/>
</dbReference>
<dbReference type="GO" id="GO:0008017">
    <property type="term" value="F:microtubule binding"/>
    <property type="evidence" value="ECO:0007669"/>
    <property type="project" value="InterPro"/>
</dbReference>
<evidence type="ECO:0000256" key="2">
    <source>
        <dbReference type="ARBA" id="ARBA00047182"/>
    </source>
</evidence>
<dbReference type="PANTHER" id="PTHR28573">
    <property type="entry name" value="SPINDLE AND KINETOCHORE-ASSOCIATED PROTEIN 1"/>
    <property type="match status" value="1"/>
</dbReference>
<dbReference type="GO" id="GO:0000278">
    <property type="term" value="P:mitotic cell cycle"/>
    <property type="evidence" value="ECO:0007669"/>
    <property type="project" value="TreeGrafter"/>
</dbReference>
<keyword evidence="6" id="KW-1185">Reference proteome</keyword>
<dbReference type="GO" id="GO:0031110">
    <property type="term" value="P:regulation of microtubule polymerization or depolymerization"/>
    <property type="evidence" value="ECO:0007669"/>
    <property type="project" value="TreeGrafter"/>
</dbReference>
<dbReference type="GO" id="GO:0007059">
    <property type="term" value="P:chromosome segregation"/>
    <property type="evidence" value="ECO:0007669"/>
    <property type="project" value="InterPro"/>
</dbReference>
<dbReference type="InterPro" id="IPR042031">
    <property type="entry name" value="SKA1_MBD_sf"/>
</dbReference>
<keyword evidence="4" id="KW-0175">Coiled coil</keyword>
<dbReference type="GO" id="GO:0000940">
    <property type="term" value="C:outer kinetochore"/>
    <property type="evidence" value="ECO:0007669"/>
    <property type="project" value="TreeGrafter"/>
</dbReference>
<dbReference type="GO" id="GO:0051301">
    <property type="term" value="P:cell division"/>
    <property type="evidence" value="ECO:0007669"/>
    <property type="project" value="InterPro"/>
</dbReference>
<evidence type="ECO:0000256" key="3">
    <source>
        <dbReference type="ARBA" id="ARBA00047202"/>
    </source>
</evidence>
<evidence type="ECO:0000256" key="4">
    <source>
        <dbReference type="SAM" id="Coils"/>
    </source>
</evidence>
<evidence type="ECO:0000256" key="1">
    <source>
        <dbReference type="ARBA" id="ARBA00006836"/>
    </source>
</evidence>
<dbReference type="OrthoDB" id="5962at2759"/>
<proteinExistence type="inferred from homology"/>
<organism evidence="5 6">
    <name type="scientific">Aphidius gifuensis</name>
    <name type="common">Parasitoid wasp</name>
    <dbReference type="NCBI Taxonomy" id="684658"/>
    <lineage>
        <taxon>Eukaryota</taxon>
        <taxon>Metazoa</taxon>
        <taxon>Ecdysozoa</taxon>
        <taxon>Arthropoda</taxon>
        <taxon>Hexapoda</taxon>
        <taxon>Insecta</taxon>
        <taxon>Pterygota</taxon>
        <taxon>Neoptera</taxon>
        <taxon>Endopterygota</taxon>
        <taxon>Hymenoptera</taxon>
        <taxon>Apocrita</taxon>
        <taxon>Ichneumonoidea</taxon>
        <taxon>Braconidae</taxon>
        <taxon>Aphidiinae</taxon>
        <taxon>Aphidius</taxon>
    </lineage>
</organism>
<gene>
    <name evidence="5" type="ORF">HCN44_002803</name>
</gene>
<dbReference type="EMBL" id="JACMRX010000004">
    <property type="protein sequence ID" value="KAF7991241.1"/>
    <property type="molecule type" value="Genomic_DNA"/>
</dbReference>
<evidence type="ECO:0000313" key="6">
    <source>
        <dbReference type="Proteomes" id="UP000639338"/>
    </source>
</evidence>
<accession>A0A834XQZ7</accession>
<comment type="similarity">
    <text evidence="1">Belongs to the SKA1 family.</text>
</comment>
<dbReference type="InterPro" id="IPR009829">
    <property type="entry name" value="SKA1"/>
</dbReference>
<dbReference type="GO" id="GO:0005876">
    <property type="term" value="C:spindle microtubule"/>
    <property type="evidence" value="ECO:0007669"/>
    <property type="project" value="TreeGrafter"/>
</dbReference>
<protein>
    <recommendedName>
        <fullName evidence="2">SKA complex subunit 1</fullName>
    </recommendedName>
    <alternativeName>
        <fullName evidence="3">Spindle and kinetochore-associated protein 1</fullName>
    </alternativeName>
</protein>
<reference evidence="5 6" key="1">
    <citation type="submission" date="2020-08" db="EMBL/GenBank/DDBJ databases">
        <title>Aphidius gifuensis genome sequencing and assembly.</title>
        <authorList>
            <person name="Du Z."/>
        </authorList>
    </citation>
    <scope>NUCLEOTIDE SEQUENCE [LARGE SCALE GENOMIC DNA]</scope>
    <source>
        <strain evidence="5">YNYX2018</strain>
        <tissue evidence="5">Adults</tissue>
    </source>
</reference>
<dbReference type="GO" id="GO:0072686">
    <property type="term" value="C:mitotic spindle"/>
    <property type="evidence" value="ECO:0007669"/>
    <property type="project" value="TreeGrafter"/>
</dbReference>
<comment type="caution">
    <text evidence="5">The sequence shown here is derived from an EMBL/GenBank/DDBJ whole genome shotgun (WGS) entry which is preliminary data.</text>
</comment>